<dbReference type="Proteomes" id="UP000236732">
    <property type="component" value="Unassembled WGS sequence"/>
</dbReference>
<sequence length="298" mass="31992">MNGKGAFDARTKLTVRRLLSTGLAVFAAAFLIAPPAAALAPPTPREFVSNLDLECFRTTPYQPPAIGLLVRHINPVLANQPPVQLTLGPREQLCVPVAKNNVIPPPGVLDYVRFVDLSCYRVAGPAINQNIGLRHLNPVLQNQPGIGVTLTVPQQLCVPVIKNGVIPPADVVRVVRHIDLLCYAHTPNPGIAFPLTLTQLNPVLTGQIPVRSIRVTNARQLCVPVQKAGDDIPPDVFNIVRWVDLEKFDIAGPAIAPVTLNLRHINPVLGNLPPEQLQLTASLQLAVPVAKNGIVPPG</sequence>
<dbReference type="EMBL" id="FNVT01000006">
    <property type="protein sequence ID" value="SEG88456.1"/>
    <property type="molecule type" value="Genomic_DNA"/>
</dbReference>
<accession>A0A1H6DUS5</accession>
<dbReference type="AlphaFoldDB" id="A0A1H6DUS5"/>
<dbReference type="RefSeq" id="WP_235030345.1">
    <property type="nucleotide sequence ID" value="NZ_FNVT01000006.1"/>
</dbReference>
<protein>
    <submittedName>
        <fullName evidence="1">Uncharacterized protein</fullName>
    </submittedName>
</protein>
<evidence type="ECO:0000313" key="1">
    <source>
        <dbReference type="EMBL" id="SEG88456.1"/>
    </source>
</evidence>
<evidence type="ECO:0000313" key="2">
    <source>
        <dbReference type="Proteomes" id="UP000236732"/>
    </source>
</evidence>
<reference evidence="1 2" key="1">
    <citation type="submission" date="2016-10" db="EMBL/GenBank/DDBJ databases">
        <authorList>
            <person name="de Groot N.N."/>
        </authorList>
    </citation>
    <scope>NUCLEOTIDE SEQUENCE [LARGE SCALE GENOMIC DNA]</scope>
    <source>
        <strain evidence="1 2">CGMCC 4.7037</strain>
    </source>
</reference>
<proteinExistence type="predicted"/>
<organism evidence="1 2">
    <name type="scientific">Nonomuraea solani</name>
    <dbReference type="NCBI Taxonomy" id="1144553"/>
    <lineage>
        <taxon>Bacteria</taxon>
        <taxon>Bacillati</taxon>
        <taxon>Actinomycetota</taxon>
        <taxon>Actinomycetes</taxon>
        <taxon>Streptosporangiales</taxon>
        <taxon>Streptosporangiaceae</taxon>
        <taxon>Nonomuraea</taxon>
    </lineage>
</organism>
<keyword evidence="2" id="KW-1185">Reference proteome</keyword>
<name>A0A1H6DUS5_9ACTN</name>
<gene>
    <name evidence="1" type="ORF">SAMN05444920_106244</name>
</gene>